<comment type="caution">
    <text evidence="2">The sequence shown here is derived from an EMBL/GenBank/DDBJ whole genome shotgun (WGS) entry which is preliminary data.</text>
</comment>
<dbReference type="Pfam" id="PF22041">
    <property type="entry name" value="GST_C_7"/>
    <property type="match status" value="1"/>
</dbReference>
<dbReference type="PROSITE" id="PS50404">
    <property type="entry name" value="GST_NTER"/>
    <property type="match status" value="1"/>
</dbReference>
<dbReference type="SUPFAM" id="SSF52833">
    <property type="entry name" value="Thioredoxin-like"/>
    <property type="match status" value="1"/>
</dbReference>
<dbReference type="GO" id="GO:0006559">
    <property type="term" value="P:L-phenylalanine catabolic process"/>
    <property type="evidence" value="ECO:0007669"/>
    <property type="project" value="TreeGrafter"/>
</dbReference>
<accession>A0A9P6RP73</accession>
<dbReference type="PANTHER" id="PTHR42673">
    <property type="entry name" value="MALEYLACETOACETATE ISOMERASE"/>
    <property type="match status" value="1"/>
</dbReference>
<dbReference type="Proteomes" id="UP000738325">
    <property type="component" value="Unassembled WGS sequence"/>
</dbReference>
<feature type="domain" description="GST N-terminal" evidence="1">
    <location>
        <begin position="14"/>
        <end position="96"/>
    </location>
</feature>
<dbReference type="GO" id="GO:0004364">
    <property type="term" value="F:glutathione transferase activity"/>
    <property type="evidence" value="ECO:0007669"/>
    <property type="project" value="TreeGrafter"/>
</dbReference>
<dbReference type="OrthoDB" id="4951845at2759"/>
<name>A0A9P6RP73_9FUNG</name>
<dbReference type="InterPro" id="IPR040079">
    <property type="entry name" value="Glutathione_S-Trfase"/>
</dbReference>
<gene>
    <name evidence="2" type="ORF">BGZ99_003683</name>
</gene>
<dbReference type="GO" id="GO:0006749">
    <property type="term" value="P:glutathione metabolic process"/>
    <property type="evidence" value="ECO:0007669"/>
    <property type="project" value="TreeGrafter"/>
</dbReference>
<organism evidence="2 3">
    <name type="scientific">Dissophora globulifera</name>
    <dbReference type="NCBI Taxonomy" id="979702"/>
    <lineage>
        <taxon>Eukaryota</taxon>
        <taxon>Fungi</taxon>
        <taxon>Fungi incertae sedis</taxon>
        <taxon>Mucoromycota</taxon>
        <taxon>Mortierellomycotina</taxon>
        <taxon>Mortierellomycetes</taxon>
        <taxon>Mortierellales</taxon>
        <taxon>Mortierellaceae</taxon>
        <taxon>Dissophora</taxon>
    </lineage>
</organism>
<dbReference type="AlphaFoldDB" id="A0A9P6RP73"/>
<protein>
    <recommendedName>
        <fullName evidence="1">GST N-terminal domain-containing protein</fullName>
    </recommendedName>
</protein>
<dbReference type="Gene3D" id="3.40.30.10">
    <property type="entry name" value="Glutaredoxin"/>
    <property type="match status" value="1"/>
</dbReference>
<evidence type="ECO:0000313" key="2">
    <source>
        <dbReference type="EMBL" id="KAG0321850.1"/>
    </source>
</evidence>
<dbReference type="InterPro" id="IPR036249">
    <property type="entry name" value="Thioredoxin-like_sf"/>
</dbReference>
<dbReference type="InterPro" id="IPR054416">
    <property type="entry name" value="GST_UstS-like_C"/>
</dbReference>
<dbReference type="Pfam" id="PF13417">
    <property type="entry name" value="GST_N_3"/>
    <property type="match status" value="1"/>
</dbReference>
<evidence type="ECO:0000313" key="3">
    <source>
        <dbReference type="Proteomes" id="UP000738325"/>
    </source>
</evidence>
<evidence type="ECO:0000259" key="1">
    <source>
        <dbReference type="PROSITE" id="PS50404"/>
    </source>
</evidence>
<reference evidence="2" key="1">
    <citation type="journal article" date="2020" name="Fungal Divers.">
        <title>Resolving the Mortierellaceae phylogeny through synthesis of multi-gene phylogenetics and phylogenomics.</title>
        <authorList>
            <person name="Vandepol N."/>
            <person name="Liber J."/>
            <person name="Desiro A."/>
            <person name="Na H."/>
            <person name="Kennedy M."/>
            <person name="Barry K."/>
            <person name="Grigoriev I.V."/>
            <person name="Miller A.N."/>
            <person name="O'Donnell K."/>
            <person name="Stajich J.E."/>
            <person name="Bonito G."/>
        </authorList>
    </citation>
    <scope>NUCLEOTIDE SEQUENCE</scope>
    <source>
        <strain evidence="2">REB-010B</strain>
    </source>
</reference>
<dbReference type="Gene3D" id="1.20.1050.10">
    <property type="match status" value="1"/>
</dbReference>
<keyword evidence="3" id="KW-1185">Reference proteome</keyword>
<dbReference type="EMBL" id="JAAAIP010000230">
    <property type="protein sequence ID" value="KAG0321850.1"/>
    <property type="molecule type" value="Genomic_DNA"/>
</dbReference>
<dbReference type="PANTHER" id="PTHR42673:SF21">
    <property type="entry name" value="GLUTATHIONE S-TRANSFERASE YFCF"/>
    <property type="match status" value="1"/>
</dbReference>
<dbReference type="SUPFAM" id="SSF47616">
    <property type="entry name" value="GST C-terminal domain-like"/>
    <property type="match status" value="1"/>
</dbReference>
<proteinExistence type="predicted"/>
<dbReference type="GO" id="GO:0016034">
    <property type="term" value="F:maleylacetoacetate isomerase activity"/>
    <property type="evidence" value="ECO:0007669"/>
    <property type="project" value="TreeGrafter"/>
</dbReference>
<sequence>MSSTTPTLKLFELVDGKTRKISFSPAVWRAKFALNYKKVSYESVPLNFLEIPIAIPAACPNVVSPTVPTLQLENGQGLMDSLAIAEYLEEKYPDRPSLFGKSLSEKNLHMFFQSYVQAKINPSIQRMVYQNMYAMQDPDTAHYFRTSREKSSGRPHHEIGGNLKENMTELRENLGLIHTALRSGEWVSGAHPSWADFVLAATFVWFDSCSPKEFQEGVLDAFDDQVMRNYWLKVQQYIY</sequence>
<dbReference type="InterPro" id="IPR036282">
    <property type="entry name" value="Glutathione-S-Trfase_C_sf"/>
</dbReference>
<dbReference type="InterPro" id="IPR004045">
    <property type="entry name" value="Glutathione_S-Trfase_N"/>
</dbReference>
<dbReference type="SFLD" id="SFLDS00019">
    <property type="entry name" value="Glutathione_Transferase_(cytos"/>
    <property type="match status" value="1"/>
</dbReference>